<name>A0ABP8KQJ0_9BACT</name>
<protein>
    <submittedName>
        <fullName evidence="1">Uncharacterized protein</fullName>
    </submittedName>
</protein>
<comment type="caution">
    <text evidence="1">The sequence shown here is derived from an EMBL/GenBank/DDBJ whole genome shotgun (WGS) entry which is preliminary data.</text>
</comment>
<organism evidence="1 2">
    <name type="scientific">Nibrella viscosa</name>
    <dbReference type="NCBI Taxonomy" id="1084524"/>
    <lineage>
        <taxon>Bacteria</taxon>
        <taxon>Pseudomonadati</taxon>
        <taxon>Bacteroidota</taxon>
        <taxon>Cytophagia</taxon>
        <taxon>Cytophagales</taxon>
        <taxon>Spirosomataceae</taxon>
        <taxon>Nibrella</taxon>
    </lineage>
</organism>
<sequence>MKSVKQKTDQAAVRADILRSVVASCRIEKIVITPEQATAVRQRVEATLAKSPR</sequence>
<gene>
    <name evidence="1" type="ORF">GCM10023187_38260</name>
</gene>
<dbReference type="Proteomes" id="UP001500936">
    <property type="component" value="Unassembled WGS sequence"/>
</dbReference>
<evidence type="ECO:0000313" key="1">
    <source>
        <dbReference type="EMBL" id="GAA4411865.1"/>
    </source>
</evidence>
<dbReference type="RefSeq" id="WP_345269530.1">
    <property type="nucleotide sequence ID" value="NZ_BAABHB010000008.1"/>
</dbReference>
<dbReference type="EMBL" id="BAABHB010000008">
    <property type="protein sequence ID" value="GAA4411865.1"/>
    <property type="molecule type" value="Genomic_DNA"/>
</dbReference>
<accession>A0ABP8KQJ0</accession>
<keyword evidence="2" id="KW-1185">Reference proteome</keyword>
<proteinExistence type="predicted"/>
<evidence type="ECO:0000313" key="2">
    <source>
        <dbReference type="Proteomes" id="UP001500936"/>
    </source>
</evidence>
<reference evidence="2" key="1">
    <citation type="journal article" date="2019" name="Int. J. Syst. Evol. Microbiol.">
        <title>The Global Catalogue of Microorganisms (GCM) 10K type strain sequencing project: providing services to taxonomists for standard genome sequencing and annotation.</title>
        <authorList>
            <consortium name="The Broad Institute Genomics Platform"/>
            <consortium name="The Broad Institute Genome Sequencing Center for Infectious Disease"/>
            <person name="Wu L."/>
            <person name="Ma J."/>
        </authorList>
    </citation>
    <scope>NUCLEOTIDE SEQUENCE [LARGE SCALE GENOMIC DNA]</scope>
    <source>
        <strain evidence="2">JCM 17925</strain>
    </source>
</reference>